<dbReference type="SUPFAM" id="SSF56935">
    <property type="entry name" value="Porins"/>
    <property type="match status" value="1"/>
</dbReference>
<keyword evidence="3" id="KW-1134">Transmembrane beta strand</keyword>
<dbReference type="RefSeq" id="WP_188405959.1">
    <property type="nucleotide sequence ID" value="NZ_BMGL01000006.1"/>
</dbReference>
<comment type="similarity">
    <text evidence="2">Belongs to the OmpP1/FadL family.</text>
</comment>
<reference evidence="9 10" key="1">
    <citation type="journal article" date="2014" name="Int. J. Syst. Evol. Microbiol.">
        <title>Complete genome sequence of Corynebacterium casei LMG S-19264T (=DSM 44701T), isolated from a smear-ripened cheese.</title>
        <authorList>
            <consortium name="US DOE Joint Genome Institute (JGI-PGF)"/>
            <person name="Walter F."/>
            <person name="Albersmeier A."/>
            <person name="Kalinowski J."/>
            <person name="Ruckert C."/>
        </authorList>
    </citation>
    <scope>NUCLEOTIDE SEQUENCE [LARGE SCALE GENOMIC DNA]</scope>
    <source>
        <strain evidence="9 10">CGMCC 1.12925</strain>
    </source>
</reference>
<dbReference type="GO" id="GO:0009279">
    <property type="term" value="C:cell outer membrane"/>
    <property type="evidence" value="ECO:0007669"/>
    <property type="project" value="UniProtKB-SubCell"/>
</dbReference>
<feature type="chain" id="PRO_5036903615" evidence="8">
    <location>
        <begin position="22"/>
        <end position="501"/>
    </location>
</feature>
<gene>
    <name evidence="9" type="ORF">GCM10010831_12550</name>
</gene>
<keyword evidence="4" id="KW-0812">Transmembrane</keyword>
<evidence type="ECO:0000256" key="2">
    <source>
        <dbReference type="ARBA" id="ARBA00008163"/>
    </source>
</evidence>
<protein>
    <submittedName>
        <fullName evidence="9">Transporter</fullName>
    </submittedName>
</protein>
<accession>A0A917E7U4</accession>
<evidence type="ECO:0000256" key="3">
    <source>
        <dbReference type="ARBA" id="ARBA00022452"/>
    </source>
</evidence>
<dbReference type="Pfam" id="PF03349">
    <property type="entry name" value="Toluene_X"/>
    <property type="match status" value="1"/>
</dbReference>
<evidence type="ECO:0000256" key="6">
    <source>
        <dbReference type="ARBA" id="ARBA00023136"/>
    </source>
</evidence>
<comment type="subcellular location">
    <subcellularLocation>
        <location evidence="1">Cell outer membrane</location>
        <topology evidence="1">Multi-pass membrane protein</topology>
    </subcellularLocation>
</comment>
<dbReference type="GO" id="GO:0015483">
    <property type="term" value="F:long-chain fatty acid transporting porin activity"/>
    <property type="evidence" value="ECO:0007669"/>
    <property type="project" value="TreeGrafter"/>
</dbReference>
<evidence type="ECO:0000256" key="7">
    <source>
        <dbReference type="ARBA" id="ARBA00023237"/>
    </source>
</evidence>
<evidence type="ECO:0000256" key="8">
    <source>
        <dbReference type="SAM" id="SignalP"/>
    </source>
</evidence>
<proteinExistence type="inferred from homology"/>
<dbReference type="AlphaFoldDB" id="A0A917E7U4"/>
<organism evidence="9 10">
    <name type="scientific">Psychroflexus salis</name>
    <dbReference type="NCBI Taxonomy" id="1526574"/>
    <lineage>
        <taxon>Bacteria</taxon>
        <taxon>Pseudomonadati</taxon>
        <taxon>Bacteroidota</taxon>
        <taxon>Flavobacteriia</taxon>
        <taxon>Flavobacteriales</taxon>
        <taxon>Flavobacteriaceae</taxon>
        <taxon>Psychroflexus</taxon>
    </lineage>
</organism>
<dbReference type="Gene3D" id="2.40.160.60">
    <property type="entry name" value="Outer membrane protein transport protein (OMPP1/FadL/TodX)"/>
    <property type="match status" value="1"/>
</dbReference>
<keyword evidence="5 8" id="KW-0732">Signal</keyword>
<feature type="signal peptide" evidence="8">
    <location>
        <begin position="1"/>
        <end position="21"/>
    </location>
</feature>
<dbReference type="PANTHER" id="PTHR35093">
    <property type="entry name" value="OUTER MEMBRANE PROTEIN NMB0088-RELATED"/>
    <property type="match status" value="1"/>
</dbReference>
<keyword evidence="6" id="KW-0472">Membrane</keyword>
<keyword evidence="10" id="KW-1185">Reference proteome</keyword>
<sequence>MNWIKNSTLSFLCAASLGAAAQDLNDAYRFSRQELTGTARFVGMSGAFGALGGDLSSLKINPAGSAVFITNKAAFTLDQNFNKVETSFGTLSSQNDETRRRNFDLSQAGMVFVYKNNNENSSVNKISFGVNYDRTFNHDARFAAFGETANTIGDYFVNRAEEIPVNNFIPNNQNFSSLYRNLGQQFGFAAQEAYLAYETFLIDPTALDDSSYQANINSTSFTNDMITRESGLNGQLSFNLGSQLFKKLYVGMNLNFHFVNYDRFSSYLETNDGTGDIREVYYENDLRTRGSGFSFQFGAIYKPIEQVRIGLAYQSPTWFRIEDEISQGLETFSQSRNEFISAFPDTLVLFPSYNFRSPGKGTFSFAYIFGNNGIISMDYSYQDFSNQRFTSRGFQTENAQIDQVFQATNNFNLGGEYRIGLWSLRSGYHYAESPYSEGFIIGDTNGFSLGLGYSFGNTSLDLAWRRTHLERNDEFVQTGLQERAFVENTINNIMLSLSFNL</sequence>
<keyword evidence="7" id="KW-0998">Cell outer membrane</keyword>
<evidence type="ECO:0000313" key="10">
    <source>
        <dbReference type="Proteomes" id="UP000599688"/>
    </source>
</evidence>
<evidence type="ECO:0000256" key="5">
    <source>
        <dbReference type="ARBA" id="ARBA00022729"/>
    </source>
</evidence>
<evidence type="ECO:0000256" key="4">
    <source>
        <dbReference type="ARBA" id="ARBA00022692"/>
    </source>
</evidence>
<evidence type="ECO:0000256" key="1">
    <source>
        <dbReference type="ARBA" id="ARBA00004571"/>
    </source>
</evidence>
<dbReference type="EMBL" id="BMGL01000006">
    <property type="protein sequence ID" value="GGE12625.1"/>
    <property type="molecule type" value="Genomic_DNA"/>
</dbReference>
<evidence type="ECO:0000313" key="9">
    <source>
        <dbReference type="EMBL" id="GGE12625.1"/>
    </source>
</evidence>
<dbReference type="Proteomes" id="UP000599688">
    <property type="component" value="Unassembled WGS sequence"/>
</dbReference>
<name>A0A917E7U4_9FLAO</name>
<comment type="caution">
    <text evidence="9">The sequence shown here is derived from an EMBL/GenBank/DDBJ whole genome shotgun (WGS) entry which is preliminary data.</text>
</comment>
<dbReference type="PANTHER" id="PTHR35093:SF8">
    <property type="entry name" value="OUTER MEMBRANE PROTEIN NMB0088-RELATED"/>
    <property type="match status" value="1"/>
</dbReference>
<dbReference type="InterPro" id="IPR005017">
    <property type="entry name" value="OMPP1/FadL/TodX"/>
</dbReference>